<dbReference type="EMBL" id="WOCE01000003">
    <property type="protein sequence ID" value="KAE9617411.1"/>
    <property type="molecule type" value="Genomic_DNA"/>
</dbReference>
<dbReference type="Proteomes" id="UP000447434">
    <property type="component" value="Chromosome 3"/>
</dbReference>
<dbReference type="PANTHER" id="PTHR33544">
    <property type="entry name" value="DUF4005 DOMAIN-CONTAINING PROTEIN-RELATED"/>
    <property type="match status" value="1"/>
</dbReference>
<reference evidence="2" key="1">
    <citation type="journal article" date="2020" name="Nat. Commun.">
        <title>Genome sequence of the cluster root forming white lupin.</title>
        <authorList>
            <person name="Hufnagel B."/>
            <person name="Marques A."/>
            <person name="Soriano A."/>
            <person name="Marques L."/>
            <person name="Divol F."/>
            <person name="Doumas P."/>
            <person name="Sallet E."/>
            <person name="Mancinotti D."/>
            <person name="Carrere S."/>
            <person name="Marande W."/>
            <person name="Arribat S."/>
            <person name="Keller J."/>
            <person name="Huneau C."/>
            <person name="Blein T."/>
            <person name="Aime D."/>
            <person name="Laguerre M."/>
            <person name="Taylor J."/>
            <person name="Schubert V."/>
            <person name="Nelson M."/>
            <person name="Geu-Flores F."/>
            <person name="Crespi M."/>
            <person name="Gallardo-Guerrero K."/>
            <person name="Delaux P.-M."/>
            <person name="Salse J."/>
            <person name="Berges H."/>
            <person name="Guyot R."/>
            <person name="Gouzy J."/>
            <person name="Peret B."/>
        </authorList>
    </citation>
    <scope>NUCLEOTIDE SEQUENCE [LARGE SCALE GENOMIC DNA]</scope>
    <source>
        <strain evidence="2">cv. Amiga</strain>
    </source>
</reference>
<gene>
    <name evidence="1" type="ORF">Lalb_Chr03g0035091</name>
</gene>
<evidence type="ECO:0000313" key="2">
    <source>
        <dbReference type="Proteomes" id="UP000447434"/>
    </source>
</evidence>
<comment type="caution">
    <text evidence="1">The sequence shown here is derived from an EMBL/GenBank/DDBJ whole genome shotgun (WGS) entry which is preliminary data.</text>
</comment>
<protein>
    <submittedName>
        <fullName evidence="1">Uncharacterized protein</fullName>
    </submittedName>
</protein>
<keyword evidence="2" id="KW-1185">Reference proteome</keyword>
<name>A0A6A4QTM1_LUPAL</name>
<accession>A0A6A4QTM1</accession>
<dbReference type="AlphaFoldDB" id="A0A6A4QTM1"/>
<organism evidence="1 2">
    <name type="scientific">Lupinus albus</name>
    <name type="common">White lupine</name>
    <name type="synonym">Lupinus termis</name>
    <dbReference type="NCBI Taxonomy" id="3870"/>
    <lineage>
        <taxon>Eukaryota</taxon>
        <taxon>Viridiplantae</taxon>
        <taxon>Streptophyta</taxon>
        <taxon>Embryophyta</taxon>
        <taxon>Tracheophyta</taxon>
        <taxon>Spermatophyta</taxon>
        <taxon>Magnoliopsida</taxon>
        <taxon>eudicotyledons</taxon>
        <taxon>Gunneridae</taxon>
        <taxon>Pentapetalae</taxon>
        <taxon>rosids</taxon>
        <taxon>fabids</taxon>
        <taxon>Fabales</taxon>
        <taxon>Fabaceae</taxon>
        <taxon>Papilionoideae</taxon>
        <taxon>50 kb inversion clade</taxon>
        <taxon>genistoids sensu lato</taxon>
        <taxon>core genistoids</taxon>
        <taxon>Genisteae</taxon>
        <taxon>Lupinus</taxon>
    </lineage>
</organism>
<evidence type="ECO:0000313" key="1">
    <source>
        <dbReference type="EMBL" id="KAE9617411.1"/>
    </source>
</evidence>
<dbReference type="OrthoDB" id="1898359at2759"/>
<dbReference type="PANTHER" id="PTHR33544:SF3">
    <property type="entry name" value="60S RIBOSOMAL PROTEIN L36"/>
    <property type="match status" value="1"/>
</dbReference>
<dbReference type="InterPro" id="IPR040344">
    <property type="entry name" value="At3g17950-like"/>
</dbReference>
<sequence length="222" mass="24784">MAMLLSGLNYKELMLLVKKNLPNKPLRLTGNKTSHSFITSVQLTCITPYHSDATGMAQQEEGWPLGLRFLNSRIGLVRNGDFSRSVSFRSTMLDDSFTHSIDSSSDLDTKSTGSFFHDKNITLGTLIGISSFLELSRKSTRGIIVEPSKDNRKNQKLKPWLFSLCSRLSTDAVRVNDAPSLGYYLEAERRNASTYKRNPCPTYGHNGFSSIQESSSMISVDK</sequence>
<proteinExistence type="predicted"/>